<dbReference type="Gene3D" id="3.30.1330.40">
    <property type="entry name" value="RutC-like"/>
    <property type="match status" value="1"/>
</dbReference>
<dbReference type="OrthoDB" id="9802232at2"/>
<evidence type="ECO:0000313" key="4">
    <source>
        <dbReference type="EMBL" id="TGG87584.1"/>
    </source>
</evidence>
<keyword evidence="2 4" id="KW-0413">Isomerase</keyword>
<dbReference type="EMBL" id="SRME01000004">
    <property type="protein sequence ID" value="TGG87584.1"/>
    <property type="molecule type" value="Genomic_DNA"/>
</dbReference>
<dbReference type="AlphaFoldDB" id="A0A1G6LVA6"/>
<dbReference type="STRING" id="28234.SAMN04488588_1158"/>
<keyword evidence="2" id="KW-0057">Aromatic amino acid biosynthesis</keyword>
<dbReference type="InterPro" id="IPR035959">
    <property type="entry name" value="RutC-like_sf"/>
</dbReference>
<dbReference type="PROSITE" id="PS51167">
    <property type="entry name" value="CHORISMATE_MUT_1"/>
    <property type="match status" value="1"/>
</dbReference>
<protein>
    <recommendedName>
        <fullName evidence="1 2">chorismate mutase</fullName>
        <ecNumber evidence="1 2">5.4.99.5</ecNumber>
    </recommendedName>
</protein>
<evidence type="ECO:0000313" key="3">
    <source>
        <dbReference type="EMBL" id="SDC47238.1"/>
    </source>
</evidence>
<sequence>MIAIRGATSVDKNEKEEIMKKSIELFEQIQKQNYINSITSIIVSVTKDITAYNPATAIRYEENLINTPLMCVQEAEMDNSPKGIIRVLIHCDSATQKHVYLHRAKELRPDLEDFNV</sequence>
<reference evidence="3 5" key="1">
    <citation type="submission" date="2016-10" db="EMBL/GenBank/DDBJ databases">
        <authorList>
            <person name="de Groot N.N."/>
        </authorList>
    </citation>
    <scope>NUCLEOTIDE SEQUENCE [LARGE SCALE GENOMIC DNA]</scope>
    <source>
        <strain evidence="3 5">WG14</strain>
    </source>
</reference>
<proteinExistence type="predicted"/>
<evidence type="ECO:0000313" key="5">
    <source>
        <dbReference type="Proteomes" id="UP000199322"/>
    </source>
</evidence>
<evidence type="ECO:0000313" key="6">
    <source>
        <dbReference type="Proteomes" id="UP000297288"/>
    </source>
</evidence>
<evidence type="ECO:0000256" key="1">
    <source>
        <dbReference type="NCBIfam" id="TIGR01796"/>
    </source>
</evidence>
<dbReference type="InterPro" id="IPR008243">
    <property type="entry name" value="Chorismate_mutase_AroH"/>
</dbReference>
<dbReference type="Pfam" id="PF07736">
    <property type="entry name" value="CM_1"/>
    <property type="match status" value="1"/>
</dbReference>
<dbReference type="EMBL" id="FMYV01000004">
    <property type="protein sequence ID" value="SDC47238.1"/>
    <property type="molecule type" value="Genomic_DNA"/>
</dbReference>
<dbReference type="SUPFAM" id="SSF55298">
    <property type="entry name" value="YjgF-like"/>
    <property type="match status" value="1"/>
</dbReference>
<dbReference type="GO" id="GO:0009073">
    <property type="term" value="P:aromatic amino acid family biosynthetic process"/>
    <property type="evidence" value="ECO:0007669"/>
    <property type="project" value="UniProtKB-UniRule"/>
</dbReference>
<dbReference type="PANTHER" id="PTHR21164:SF0">
    <property type="entry name" value="CHORISMATE MUTASE AROH"/>
    <property type="match status" value="1"/>
</dbReference>
<accession>A0A1G6LVA6</accession>
<dbReference type="NCBIfam" id="TIGR01796">
    <property type="entry name" value="CM_mono_aroH"/>
    <property type="match status" value="1"/>
</dbReference>
<comment type="catalytic activity">
    <reaction evidence="2">
        <text>chorismate = prephenate</text>
        <dbReference type="Rhea" id="RHEA:13897"/>
        <dbReference type="ChEBI" id="CHEBI:29748"/>
        <dbReference type="ChEBI" id="CHEBI:29934"/>
        <dbReference type="EC" id="5.4.99.5"/>
    </reaction>
</comment>
<dbReference type="RefSeq" id="WP_091403553.1">
    <property type="nucleotide sequence ID" value="NZ_FMYV01000004.1"/>
</dbReference>
<dbReference type="GO" id="GO:0004106">
    <property type="term" value="F:chorismate mutase activity"/>
    <property type="evidence" value="ECO:0007669"/>
    <property type="project" value="UniProtKB-UniRule"/>
</dbReference>
<dbReference type="GO" id="GO:0046417">
    <property type="term" value="P:chorismate metabolic process"/>
    <property type="evidence" value="ECO:0007669"/>
    <property type="project" value="TreeGrafter"/>
</dbReference>
<organism evidence="3 5">
    <name type="scientific">Geotoga petraea</name>
    <dbReference type="NCBI Taxonomy" id="28234"/>
    <lineage>
        <taxon>Bacteria</taxon>
        <taxon>Thermotogati</taxon>
        <taxon>Thermotogota</taxon>
        <taxon>Thermotogae</taxon>
        <taxon>Petrotogales</taxon>
        <taxon>Petrotogaceae</taxon>
        <taxon>Geotoga</taxon>
    </lineage>
</organism>
<dbReference type="Proteomes" id="UP000297288">
    <property type="component" value="Unassembled WGS sequence"/>
</dbReference>
<keyword evidence="2" id="KW-0028">Amino-acid biosynthesis</keyword>
<evidence type="ECO:0000256" key="2">
    <source>
        <dbReference type="PROSITE-ProRule" id="PRU00514"/>
    </source>
</evidence>
<gene>
    <name evidence="4" type="primary">aroH</name>
    <name evidence="4" type="ORF">E4650_07515</name>
    <name evidence="3" type="ORF">SAMN04488588_1158</name>
</gene>
<dbReference type="Proteomes" id="UP000199322">
    <property type="component" value="Unassembled WGS sequence"/>
</dbReference>
<reference evidence="4 6" key="2">
    <citation type="submission" date="2019-04" db="EMBL/GenBank/DDBJ databases">
        <title>Draft genome sequence data and analysis of a Fermenting Bacterium, Geotoga petraea strain HO-Geo1, isolated from heavy-oil petroleum reservoir in Russia.</title>
        <authorList>
            <person name="Grouzdev D.S."/>
            <person name="Semenova E.M."/>
            <person name="Sokolova D.S."/>
            <person name="Tourova T.P."/>
            <person name="Poltaraus A.B."/>
            <person name="Nazina T.N."/>
        </authorList>
    </citation>
    <scope>NUCLEOTIDE SEQUENCE [LARGE SCALE GENOMIC DNA]</scope>
    <source>
        <strain evidence="4 6">HO-Geo1</strain>
    </source>
</reference>
<name>A0A1G6LVA6_9BACT</name>
<dbReference type="EC" id="5.4.99.5" evidence="1 2"/>
<keyword evidence="5" id="KW-1185">Reference proteome</keyword>
<dbReference type="PANTHER" id="PTHR21164">
    <property type="entry name" value="CHORISMATE MUTASE"/>
    <property type="match status" value="1"/>
</dbReference>
<dbReference type="GO" id="GO:0008652">
    <property type="term" value="P:amino acid biosynthetic process"/>
    <property type="evidence" value="ECO:0007669"/>
    <property type="project" value="UniProtKB-UniRule"/>
</dbReference>